<gene>
    <name evidence="2" type="ORF">POL68_29160</name>
</gene>
<evidence type="ECO:0000256" key="1">
    <source>
        <dbReference type="SAM" id="Phobius"/>
    </source>
</evidence>
<evidence type="ECO:0008006" key="4">
    <source>
        <dbReference type="Google" id="ProtNLM"/>
    </source>
</evidence>
<evidence type="ECO:0000313" key="2">
    <source>
        <dbReference type="EMBL" id="MDC0712568.1"/>
    </source>
</evidence>
<dbReference type="RefSeq" id="WP_272142705.1">
    <property type="nucleotide sequence ID" value="NZ_JAQNDM010000002.1"/>
</dbReference>
<comment type="caution">
    <text evidence="2">The sequence shown here is derived from an EMBL/GenBank/DDBJ whole genome shotgun (WGS) entry which is preliminary data.</text>
</comment>
<protein>
    <recommendedName>
        <fullName evidence="4">Zinc-finger</fullName>
    </recommendedName>
</protein>
<organism evidence="2 3">
    <name type="scientific">Stigmatella ashevillensis</name>
    <dbReference type="NCBI Taxonomy" id="2995309"/>
    <lineage>
        <taxon>Bacteria</taxon>
        <taxon>Pseudomonadati</taxon>
        <taxon>Myxococcota</taxon>
        <taxon>Myxococcia</taxon>
        <taxon>Myxococcales</taxon>
        <taxon>Cystobacterineae</taxon>
        <taxon>Archangiaceae</taxon>
        <taxon>Stigmatella</taxon>
    </lineage>
</organism>
<dbReference type="Proteomes" id="UP001221838">
    <property type="component" value="Unassembled WGS sequence"/>
</dbReference>
<reference evidence="2 3" key="1">
    <citation type="submission" date="2022-11" db="EMBL/GenBank/DDBJ databases">
        <title>Minimal conservation of predation-associated metabolite biosynthetic gene clusters underscores biosynthetic potential of Myxococcota including descriptions for ten novel species: Archangium lansinium sp. nov., Myxococcus landrumus sp. nov., Nannocystis bai.</title>
        <authorList>
            <person name="Ahearne A."/>
            <person name="Stevens C."/>
            <person name="Dowd S."/>
        </authorList>
    </citation>
    <scope>NUCLEOTIDE SEQUENCE [LARGE SCALE GENOMIC DNA]</scope>
    <source>
        <strain evidence="2 3">NCWAL01</strain>
    </source>
</reference>
<keyword evidence="1" id="KW-1133">Transmembrane helix</keyword>
<sequence length="204" mass="21841">MRCHDAANALLDAHPPWPPALRTHLEGCEACRLLATLHASASALRPPEPPPVTPIAREDVLREVRRRGKRRRAAVGVAVCLFVGALVLASRPAAPPAAGSSFAEAEVAVPAPGPWTELGLSREGLSGGVDEDAIARAVRVERGSLAALVTEVRGYARREVVVHDDTYRPFGMLAAWLRPPDSRALETPPFRTAVIPISPQELMP</sequence>
<keyword evidence="1" id="KW-0812">Transmembrane</keyword>
<accession>A0ABT5DG33</accession>
<proteinExistence type="predicted"/>
<name>A0ABT5DG33_9BACT</name>
<evidence type="ECO:0000313" key="3">
    <source>
        <dbReference type="Proteomes" id="UP001221838"/>
    </source>
</evidence>
<keyword evidence="3" id="KW-1185">Reference proteome</keyword>
<dbReference type="EMBL" id="JAQNDM010000002">
    <property type="protein sequence ID" value="MDC0712568.1"/>
    <property type="molecule type" value="Genomic_DNA"/>
</dbReference>
<feature type="transmembrane region" description="Helical" evidence="1">
    <location>
        <begin position="73"/>
        <end position="90"/>
    </location>
</feature>
<keyword evidence="1" id="KW-0472">Membrane</keyword>